<feature type="region of interest" description="Disordered" evidence="1">
    <location>
        <begin position="78"/>
        <end position="98"/>
    </location>
</feature>
<proteinExistence type="predicted"/>
<dbReference type="Proteomes" id="UP000295662">
    <property type="component" value="Unassembled WGS sequence"/>
</dbReference>
<dbReference type="EMBL" id="SOCA01000012">
    <property type="protein sequence ID" value="TDU64135.1"/>
    <property type="molecule type" value="Genomic_DNA"/>
</dbReference>
<dbReference type="AlphaFoldDB" id="A0A4R7RKI5"/>
<sequence length="98" mass="10730">MPAPARIPEFFYAPGAPSSRPPWSARVPRAVLCVPRKTVLTPPSATMERRRPVGIQKQVLSPQCTVLRSERPLFQPIGPIGPIRPITSSPQKVARSVP</sequence>
<keyword evidence="3" id="KW-1185">Reference proteome</keyword>
<evidence type="ECO:0000313" key="2">
    <source>
        <dbReference type="EMBL" id="TDU64135.1"/>
    </source>
</evidence>
<evidence type="ECO:0000256" key="1">
    <source>
        <dbReference type="SAM" id="MobiDB-lite"/>
    </source>
</evidence>
<comment type="caution">
    <text evidence="2">The sequence shown here is derived from an EMBL/GenBank/DDBJ whole genome shotgun (WGS) entry which is preliminary data.</text>
</comment>
<name>A0A4R7RKI5_9BACT</name>
<protein>
    <submittedName>
        <fullName evidence="2">Uncharacterized protein</fullName>
    </submittedName>
</protein>
<reference evidence="2 3" key="1">
    <citation type="submission" date="2019-03" db="EMBL/GenBank/DDBJ databases">
        <title>Genomic Encyclopedia of Archaeal and Bacterial Type Strains, Phase II (KMG-II): from individual species to whole genera.</title>
        <authorList>
            <person name="Goeker M."/>
        </authorList>
    </citation>
    <scope>NUCLEOTIDE SEQUENCE [LARGE SCALE GENOMIC DNA]</scope>
    <source>
        <strain evidence="2 3">ATCC 25309</strain>
    </source>
</reference>
<organism evidence="2 3">
    <name type="scientific">Prosthecobacter fusiformis</name>
    <dbReference type="NCBI Taxonomy" id="48464"/>
    <lineage>
        <taxon>Bacteria</taxon>
        <taxon>Pseudomonadati</taxon>
        <taxon>Verrucomicrobiota</taxon>
        <taxon>Verrucomicrobiia</taxon>
        <taxon>Verrucomicrobiales</taxon>
        <taxon>Verrucomicrobiaceae</taxon>
        <taxon>Prosthecobacter</taxon>
    </lineage>
</organism>
<gene>
    <name evidence="2" type="ORF">EI77_04319</name>
</gene>
<evidence type="ECO:0000313" key="3">
    <source>
        <dbReference type="Proteomes" id="UP000295662"/>
    </source>
</evidence>
<accession>A0A4R7RKI5</accession>